<proteinExistence type="predicted"/>
<organism evidence="7 8">
    <name type="scientific">Paenibacillus motobuensis</name>
    <dbReference type="NCBI Taxonomy" id="295324"/>
    <lineage>
        <taxon>Bacteria</taxon>
        <taxon>Bacillati</taxon>
        <taxon>Bacillota</taxon>
        <taxon>Bacilli</taxon>
        <taxon>Bacillales</taxon>
        <taxon>Paenibacillaceae</taxon>
        <taxon>Paenibacillus</taxon>
    </lineage>
</organism>
<protein>
    <submittedName>
        <fullName evidence="7">Chitin disaccharide deacetylase</fullName>
    </submittedName>
</protein>
<dbReference type="SUPFAM" id="SSF88713">
    <property type="entry name" value="Glycoside hydrolase/deacetylase"/>
    <property type="match status" value="1"/>
</dbReference>
<dbReference type="PANTHER" id="PTHR31609">
    <property type="entry name" value="YDJC DEACETYLASE FAMILY MEMBER"/>
    <property type="match status" value="1"/>
</dbReference>
<dbReference type="Proteomes" id="UP001500340">
    <property type="component" value="Unassembled WGS sequence"/>
</dbReference>
<evidence type="ECO:0000256" key="4">
    <source>
        <dbReference type="ARBA" id="ARBA00022842"/>
    </source>
</evidence>
<dbReference type="Pfam" id="PF04794">
    <property type="entry name" value="YdjC"/>
    <property type="match status" value="1"/>
</dbReference>
<keyword evidence="5" id="KW-0119">Carbohydrate metabolism</keyword>
<evidence type="ECO:0000256" key="5">
    <source>
        <dbReference type="ARBA" id="ARBA00023277"/>
    </source>
</evidence>
<name>A0ABP3IMF8_9BACL</name>
<keyword evidence="3" id="KW-0378">Hydrolase</keyword>
<dbReference type="Gene3D" id="3.20.20.370">
    <property type="entry name" value="Glycoside hydrolase/deacetylase"/>
    <property type="match status" value="1"/>
</dbReference>
<evidence type="ECO:0000256" key="6">
    <source>
        <dbReference type="SAM" id="MobiDB-lite"/>
    </source>
</evidence>
<gene>
    <name evidence="7" type="primary">chbG</name>
    <name evidence="7" type="ORF">GCM10008933_45730</name>
</gene>
<reference evidence="8" key="1">
    <citation type="journal article" date="2019" name="Int. J. Syst. Evol. Microbiol.">
        <title>The Global Catalogue of Microorganisms (GCM) 10K type strain sequencing project: providing services to taxonomists for standard genome sequencing and annotation.</title>
        <authorList>
            <consortium name="The Broad Institute Genomics Platform"/>
            <consortium name="The Broad Institute Genome Sequencing Center for Infectious Disease"/>
            <person name="Wu L."/>
            <person name="Ma J."/>
        </authorList>
    </citation>
    <scope>NUCLEOTIDE SEQUENCE [LARGE SCALE GENOMIC DNA]</scope>
    <source>
        <strain evidence="8">JCM 12774</strain>
    </source>
</reference>
<comment type="caution">
    <text evidence="7">The sequence shown here is derived from an EMBL/GenBank/DDBJ whole genome shotgun (WGS) entry which is preliminary data.</text>
</comment>
<evidence type="ECO:0000256" key="3">
    <source>
        <dbReference type="ARBA" id="ARBA00022801"/>
    </source>
</evidence>
<dbReference type="EMBL" id="BAAACX010000026">
    <property type="protein sequence ID" value="GAA0410366.1"/>
    <property type="molecule type" value="Genomic_DNA"/>
</dbReference>
<feature type="region of interest" description="Disordered" evidence="6">
    <location>
        <begin position="283"/>
        <end position="306"/>
    </location>
</feature>
<keyword evidence="8" id="KW-1185">Reference proteome</keyword>
<dbReference type="InterPro" id="IPR006879">
    <property type="entry name" value="YdjC-like"/>
</dbReference>
<keyword evidence="2" id="KW-0479">Metal-binding</keyword>
<dbReference type="PANTHER" id="PTHR31609:SF1">
    <property type="entry name" value="CARBOHYDRATE DEACETYLASE"/>
    <property type="match status" value="1"/>
</dbReference>
<keyword evidence="4" id="KW-0460">Magnesium</keyword>
<sequence length="306" mass="34706">MNRQVIINADDFGLSPGVNRGIIEAFKAGGITSTSLIVNMPGFDDAVQLARSYPDLSVGLHFNLTYGRPVSDPASVPSLVKEDGAFHSEAIERIWDSRDVSRELKAQWDRLVKTGLRPTHLDSHHLLHQHHPTIYKVMAQKAYNEGISLRRLQISHSLSDAPVPRMTDYILLDSYAGDEGRKRLRQHLLSLQEGVTEIVCHPGYVDDVLLQYSRWLEIREQELALFANQEVANTLAAIGVSPINYRALQRRKPSVRSRVHYRSRASRMRRSPSSPLHAVVQLRSRGKRKRANNEKKVPLRYNKQGI</sequence>
<feature type="compositionally biased region" description="Basic residues" evidence="6">
    <location>
        <begin position="258"/>
        <end position="270"/>
    </location>
</feature>
<dbReference type="RefSeq" id="WP_343865273.1">
    <property type="nucleotide sequence ID" value="NZ_BAAACX010000026.1"/>
</dbReference>
<feature type="region of interest" description="Disordered" evidence="6">
    <location>
        <begin position="258"/>
        <end position="277"/>
    </location>
</feature>
<evidence type="ECO:0000256" key="1">
    <source>
        <dbReference type="ARBA" id="ARBA00001946"/>
    </source>
</evidence>
<evidence type="ECO:0000313" key="8">
    <source>
        <dbReference type="Proteomes" id="UP001500340"/>
    </source>
</evidence>
<comment type="cofactor">
    <cofactor evidence="1">
        <name>Mg(2+)</name>
        <dbReference type="ChEBI" id="CHEBI:18420"/>
    </cofactor>
</comment>
<evidence type="ECO:0000256" key="2">
    <source>
        <dbReference type="ARBA" id="ARBA00022723"/>
    </source>
</evidence>
<evidence type="ECO:0000313" key="7">
    <source>
        <dbReference type="EMBL" id="GAA0410366.1"/>
    </source>
</evidence>
<dbReference type="InterPro" id="IPR011330">
    <property type="entry name" value="Glyco_hydro/deAcase_b/a-brl"/>
</dbReference>
<accession>A0ABP3IMF8</accession>